<dbReference type="PROSITE" id="PS50878">
    <property type="entry name" value="RT_POL"/>
    <property type="match status" value="1"/>
</dbReference>
<name>A0A6J2X495_SITOR</name>
<dbReference type="RefSeq" id="XP_030746016.1">
    <property type="nucleotide sequence ID" value="XM_030890156.1"/>
</dbReference>
<accession>A0A6J2X495</accession>
<dbReference type="InterPro" id="IPR000477">
    <property type="entry name" value="RT_dom"/>
</dbReference>
<dbReference type="PANTHER" id="PTHR47027:SF25">
    <property type="entry name" value="REVERSE TRANSCRIPTASE DOMAIN-CONTAINING PROTEIN"/>
    <property type="match status" value="1"/>
</dbReference>
<dbReference type="Proteomes" id="UP000504635">
    <property type="component" value="Unplaced"/>
</dbReference>
<feature type="domain" description="Reverse transcriptase" evidence="1">
    <location>
        <begin position="1"/>
        <end position="86"/>
    </location>
</feature>
<dbReference type="GO" id="GO:0071897">
    <property type="term" value="P:DNA biosynthetic process"/>
    <property type="evidence" value="ECO:0007669"/>
    <property type="project" value="UniProtKB-ARBA"/>
</dbReference>
<dbReference type="AlphaFoldDB" id="A0A6J2X495"/>
<proteinExistence type="predicted"/>
<evidence type="ECO:0000313" key="2">
    <source>
        <dbReference type="Proteomes" id="UP000504635"/>
    </source>
</evidence>
<dbReference type="GeneID" id="115874858"/>
<protein>
    <submittedName>
        <fullName evidence="3">Uncharacterized protein LOC115874858</fullName>
    </submittedName>
</protein>
<organism evidence="2 3">
    <name type="scientific">Sitophilus oryzae</name>
    <name type="common">Rice weevil</name>
    <name type="synonym">Curculio oryzae</name>
    <dbReference type="NCBI Taxonomy" id="7048"/>
    <lineage>
        <taxon>Eukaryota</taxon>
        <taxon>Metazoa</taxon>
        <taxon>Ecdysozoa</taxon>
        <taxon>Arthropoda</taxon>
        <taxon>Hexapoda</taxon>
        <taxon>Insecta</taxon>
        <taxon>Pterygota</taxon>
        <taxon>Neoptera</taxon>
        <taxon>Endopterygota</taxon>
        <taxon>Coleoptera</taxon>
        <taxon>Polyphaga</taxon>
        <taxon>Cucujiformia</taxon>
        <taxon>Curculionidae</taxon>
        <taxon>Dryophthorinae</taxon>
        <taxon>Sitophilus</taxon>
    </lineage>
</organism>
<dbReference type="InParanoid" id="A0A6J2X495"/>
<dbReference type="OrthoDB" id="7435479at2759"/>
<dbReference type="SUPFAM" id="SSF56672">
    <property type="entry name" value="DNA/RNA polymerases"/>
    <property type="match status" value="1"/>
</dbReference>
<evidence type="ECO:0000313" key="3">
    <source>
        <dbReference type="RefSeq" id="XP_030746016.1"/>
    </source>
</evidence>
<dbReference type="KEGG" id="soy:115874858"/>
<keyword evidence="2" id="KW-1185">Reference proteome</keyword>
<sequence length="268" mass="31911">MGIELKNDTYLYTLHFADDQVAVTQDRENLEFMARKLFKEYAEWGLTVNCSKTKYMCIRGEGTDLEVDDSCIVQYCSDYTYLGTKITQSGRTEEEILERIIKGERVIECVNSLLWSTNISVERKHLLYNAIFKSVVLYGCETWQINKTLERKLLALEMDFWRRSAGKSIIERITNERIREIMGVKKTILDEIEQRQLIWYGHVDRMTDERLPKQILKWTPAKRRKKGRPKVTWIDGINRVMSERNLLPGDWEDRRQWRLMGTRRRKTL</sequence>
<dbReference type="PANTHER" id="PTHR47027">
    <property type="entry name" value="REVERSE TRANSCRIPTASE DOMAIN-CONTAINING PROTEIN"/>
    <property type="match status" value="1"/>
</dbReference>
<reference evidence="3" key="1">
    <citation type="submission" date="2025-08" db="UniProtKB">
        <authorList>
            <consortium name="RefSeq"/>
        </authorList>
    </citation>
    <scope>IDENTIFICATION</scope>
    <source>
        <tissue evidence="3">Gonads</tissue>
    </source>
</reference>
<gene>
    <name evidence="3" type="primary">LOC115874858</name>
</gene>
<evidence type="ECO:0000259" key="1">
    <source>
        <dbReference type="PROSITE" id="PS50878"/>
    </source>
</evidence>
<dbReference type="InterPro" id="IPR043502">
    <property type="entry name" value="DNA/RNA_pol_sf"/>
</dbReference>